<evidence type="ECO:0000256" key="1">
    <source>
        <dbReference type="ARBA" id="ARBA00004123"/>
    </source>
</evidence>
<dbReference type="CDD" id="cd00167">
    <property type="entry name" value="SANT"/>
    <property type="match status" value="1"/>
</dbReference>
<dbReference type="PANTHER" id="PTHR22705">
    <property type="entry name" value="ZINC FINGER, ZZ DOMAIN CONTAINING 3"/>
    <property type="match status" value="1"/>
</dbReference>
<evidence type="ECO:0000256" key="4">
    <source>
        <dbReference type="ARBA" id="ARBA00022833"/>
    </source>
</evidence>
<dbReference type="Gene3D" id="1.10.10.60">
    <property type="entry name" value="Homeodomain-like"/>
    <property type="match status" value="1"/>
</dbReference>
<dbReference type="OrthoDB" id="20473at2759"/>
<dbReference type="SUPFAM" id="SSF57850">
    <property type="entry name" value="RING/U-box"/>
    <property type="match status" value="1"/>
</dbReference>
<keyword evidence="4" id="KW-0862">Zinc</keyword>
<gene>
    <name evidence="8" type="ORF">NEZAVI_LOCUS13564</name>
</gene>
<evidence type="ECO:0008006" key="10">
    <source>
        <dbReference type="Google" id="ProtNLM"/>
    </source>
</evidence>
<dbReference type="Gene3D" id="3.30.60.90">
    <property type="match status" value="1"/>
</dbReference>
<dbReference type="GO" id="GO:0005634">
    <property type="term" value="C:nucleus"/>
    <property type="evidence" value="ECO:0007669"/>
    <property type="project" value="UniProtKB-SubCell"/>
</dbReference>
<evidence type="ECO:0000256" key="2">
    <source>
        <dbReference type="ARBA" id="ARBA00022723"/>
    </source>
</evidence>
<dbReference type="PANTHER" id="PTHR22705:SF0">
    <property type="entry name" value="ZZ-TYPE ZINC FINGER-CONTAINING PROTEIN 3"/>
    <property type="match status" value="1"/>
</dbReference>
<evidence type="ECO:0000256" key="3">
    <source>
        <dbReference type="ARBA" id="ARBA00022771"/>
    </source>
</evidence>
<keyword evidence="3 5" id="KW-0863">Zinc-finger</keyword>
<feature type="domain" description="ZZ-type" evidence="6">
    <location>
        <begin position="301"/>
        <end position="359"/>
    </location>
</feature>
<dbReference type="CDD" id="cd02249">
    <property type="entry name" value="ZZ"/>
    <property type="match status" value="1"/>
</dbReference>
<organism evidence="8 9">
    <name type="scientific">Nezara viridula</name>
    <name type="common">Southern green stink bug</name>
    <name type="synonym">Cimex viridulus</name>
    <dbReference type="NCBI Taxonomy" id="85310"/>
    <lineage>
        <taxon>Eukaryota</taxon>
        <taxon>Metazoa</taxon>
        <taxon>Ecdysozoa</taxon>
        <taxon>Arthropoda</taxon>
        <taxon>Hexapoda</taxon>
        <taxon>Insecta</taxon>
        <taxon>Pterygota</taxon>
        <taxon>Neoptera</taxon>
        <taxon>Paraneoptera</taxon>
        <taxon>Hemiptera</taxon>
        <taxon>Heteroptera</taxon>
        <taxon>Panheteroptera</taxon>
        <taxon>Pentatomomorpha</taxon>
        <taxon>Pentatomoidea</taxon>
        <taxon>Pentatomidae</taxon>
        <taxon>Pentatominae</taxon>
        <taxon>Nezara</taxon>
    </lineage>
</organism>
<evidence type="ECO:0000313" key="8">
    <source>
        <dbReference type="EMBL" id="CAH1405330.1"/>
    </source>
</evidence>
<dbReference type="GO" id="GO:0008270">
    <property type="term" value="F:zinc ion binding"/>
    <property type="evidence" value="ECO:0007669"/>
    <property type="project" value="UniProtKB-KW"/>
</dbReference>
<dbReference type="GO" id="GO:0070461">
    <property type="term" value="C:SAGA-type complex"/>
    <property type="evidence" value="ECO:0007669"/>
    <property type="project" value="UniProtKB-ARBA"/>
</dbReference>
<dbReference type="InterPro" id="IPR017930">
    <property type="entry name" value="Myb_dom"/>
</dbReference>
<dbReference type="InterPro" id="IPR009057">
    <property type="entry name" value="Homeodomain-like_sf"/>
</dbReference>
<evidence type="ECO:0000256" key="5">
    <source>
        <dbReference type="PROSITE-ProRule" id="PRU00228"/>
    </source>
</evidence>
<dbReference type="InterPro" id="IPR043145">
    <property type="entry name" value="Znf_ZZ_sf"/>
</dbReference>
<dbReference type="Proteomes" id="UP001152798">
    <property type="component" value="Chromosome 6"/>
</dbReference>
<keyword evidence="9" id="KW-1185">Reference proteome</keyword>
<sequence>MKMTERPEGVNEFVSNFSKTGHNSCEDDSLFYFETDYLPLKGNADYLKLMKSLAILEAQRISVCKDIDGLEELKNRSVEEPTLVKQQILEGKLACLNRCKVEKVPEIDFSKYKCLSLINNKQNQLFTRRMAKNQVSVKEDNSGSEIRVRGRVYNENKPRTFNQLWTVEEQLRLEQLLVQYPPEPIESRRFEKIAKALGNRTPQQVCSRVQKYYKKLAKAGIRNKEIRKTSRKKTDALNVHKRHKHYLYRPSTFFPGMAMGEMGETDSEEQSDEDSTDLSHWAEIYKKLKEEKNMDELRIEHIGYKCYHCKQQPIVGFRWECKSCPKISFCSSCISQLSKMEPPPHPITHRYRPYDMATNSAYSIEAFSSDNYLDPNFSI</sequence>
<evidence type="ECO:0000313" key="9">
    <source>
        <dbReference type="Proteomes" id="UP001152798"/>
    </source>
</evidence>
<dbReference type="PROSITE" id="PS51294">
    <property type="entry name" value="HTH_MYB"/>
    <property type="match status" value="1"/>
</dbReference>
<evidence type="ECO:0000259" key="6">
    <source>
        <dbReference type="PROSITE" id="PS50135"/>
    </source>
</evidence>
<evidence type="ECO:0000259" key="7">
    <source>
        <dbReference type="PROSITE" id="PS51294"/>
    </source>
</evidence>
<dbReference type="Pfam" id="PF00249">
    <property type="entry name" value="Myb_DNA-binding"/>
    <property type="match status" value="1"/>
</dbReference>
<dbReference type="InterPro" id="IPR000433">
    <property type="entry name" value="Znf_ZZ"/>
</dbReference>
<dbReference type="Pfam" id="PF00569">
    <property type="entry name" value="ZZ"/>
    <property type="match status" value="1"/>
</dbReference>
<reference evidence="8" key="1">
    <citation type="submission" date="2022-01" db="EMBL/GenBank/DDBJ databases">
        <authorList>
            <person name="King R."/>
        </authorList>
    </citation>
    <scope>NUCLEOTIDE SEQUENCE</scope>
</reference>
<dbReference type="InterPro" id="IPR001005">
    <property type="entry name" value="SANT/Myb"/>
</dbReference>
<dbReference type="AlphaFoldDB" id="A0A9P0HMA2"/>
<dbReference type="InterPro" id="IPR037830">
    <property type="entry name" value="ZZZ3"/>
</dbReference>
<protein>
    <recommendedName>
        <fullName evidence="10">ZZ-type zinc finger-containing protein 3</fullName>
    </recommendedName>
</protein>
<proteinExistence type="predicted"/>
<dbReference type="EMBL" id="OV725082">
    <property type="protein sequence ID" value="CAH1405330.1"/>
    <property type="molecule type" value="Genomic_DNA"/>
</dbReference>
<comment type="subcellular location">
    <subcellularLocation>
        <location evidence="1">Nucleus</location>
    </subcellularLocation>
</comment>
<name>A0A9P0HMA2_NEZVI</name>
<dbReference type="SMART" id="SM00717">
    <property type="entry name" value="SANT"/>
    <property type="match status" value="1"/>
</dbReference>
<accession>A0A9P0HMA2</accession>
<feature type="domain" description="HTH myb-type" evidence="7">
    <location>
        <begin position="165"/>
        <end position="217"/>
    </location>
</feature>
<dbReference type="PROSITE" id="PS50135">
    <property type="entry name" value="ZF_ZZ_2"/>
    <property type="match status" value="1"/>
</dbReference>
<keyword evidence="2" id="KW-0479">Metal-binding</keyword>
<dbReference type="SUPFAM" id="SSF46689">
    <property type="entry name" value="Homeodomain-like"/>
    <property type="match status" value="1"/>
</dbReference>
<dbReference type="SMART" id="SM00291">
    <property type="entry name" value="ZnF_ZZ"/>
    <property type="match status" value="1"/>
</dbReference>